<keyword evidence="1" id="KW-1133">Transmembrane helix</keyword>
<protein>
    <submittedName>
        <fullName evidence="2">Uncharacterized protein</fullName>
    </submittedName>
</protein>
<accession>N9PRX8</accession>
<gene>
    <name evidence="2" type="ORF">F889_00361</name>
</gene>
<dbReference type="EMBL" id="APRZ01000006">
    <property type="protein sequence ID" value="ENX36203.1"/>
    <property type="molecule type" value="Genomic_DNA"/>
</dbReference>
<dbReference type="Proteomes" id="UP000013009">
    <property type="component" value="Unassembled WGS sequence"/>
</dbReference>
<evidence type="ECO:0000256" key="1">
    <source>
        <dbReference type="SAM" id="Phobius"/>
    </source>
</evidence>
<keyword evidence="1" id="KW-0812">Transmembrane</keyword>
<dbReference type="HOGENOM" id="CLU_3303219_0_0_6"/>
<keyword evidence="3" id="KW-1185">Reference proteome</keyword>
<proteinExistence type="predicted"/>
<evidence type="ECO:0000313" key="3">
    <source>
        <dbReference type="Proteomes" id="UP000013009"/>
    </source>
</evidence>
<reference evidence="2 3" key="1">
    <citation type="submission" date="2013-02" db="EMBL/GenBank/DDBJ databases">
        <title>The Genome Sequence of Acinetobacter sp. NIPH 1859.</title>
        <authorList>
            <consortium name="The Broad Institute Genome Sequencing Platform"/>
            <consortium name="The Broad Institute Genome Sequencing Center for Infectious Disease"/>
            <person name="Cerqueira G."/>
            <person name="Feldgarden M."/>
            <person name="Courvalin P."/>
            <person name="Perichon B."/>
            <person name="Grillot-Courvalin C."/>
            <person name="Clermont D."/>
            <person name="Rocha E."/>
            <person name="Yoon E.-J."/>
            <person name="Nemec A."/>
            <person name="Walker B."/>
            <person name="Young S.K."/>
            <person name="Zeng Q."/>
            <person name="Gargeya S."/>
            <person name="Fitzgerald M."/>
            <person name="Haas B."/>
            <person name="Abouelleil A."/>
            <person name="Alvarado L."/>
            <person name="Arachchi H.M."/>
            <person name="Berlin A.M."/>
            <person name="Chapman S.B."/>
            <person name="Dewar J."/>
            <person name="Goldberg J."/>
            <person name="Griggs A."/>
            <person name="Gujja S."/>
            <person name="Hansen M."/>
            <person name="Howarth C."/>
            <person name="Imamovic A."/>
            <person name="Larimer J."/>
            <person name="McCowan C."/>
            <person name="Murphy C."/>
            <person name="Neiman D."/>
            <person name="Pearson M."/>
            <person name="Priest M."/>
            <person name="Roberts A."/>
            <person name="Saif S."/>
            <person name="Shea T."/>
            <person name="Sisk P."/>
            <person name="Sykes S."/>
            <person name="Wortman J."/>
            <person name="Nusbaum C."/>
            <person name="Birren B."/>
        </authorList>
    </citation>
    <scope>NUCLEOTIDE SEQUENCE [LARGE SCALE GENOMIC DNA]</scope>
    <source>
        <strain evidence="2 3">NIPH 1859</strain>
    </source>
</reference>
<sequence>MQDNNSFWHKLFHFLSIDVVVRGIVAVVGLACLFYFLFR</sequence>
<keyword evidence="1" id="KW-0472">Membrane</keyword>
<organism evidence="2 3">
    <name type="scientific">Acinetobacter colistiniresistens</name>
    <dbReference type="NCBI Taxonomy" id="280145"/>
    <lineage>
        <taxon>Bacteria</taxon>
        <taxon>Pseudomonadati</taxon>
        <taxon>Pseudomonadota</taxon>
        <taxon>Gammaproteobacteria</taxon>
        <taxon>Moraxellales</taxon>
        <taxon>Moraxellaceae</taxon>
        <taxon>Acinetobacter</taxon>
    </lineage>
</organism>
<evidence type="ECO:0000313" key="2">
    <source>
        <dbReference type="EMBL" id="ENX36203.1"/>
    </source>
</evidence>
<dbReference type="PATRIC" id="fig|1217695.3.peg.349"/>
<name>N9PRX8_9GAMM</name>
<dbReference type="AlphaFoldDB" id="N9PRX8"/>
<feature type="transmembrane region" description="Helical" evidence="1">
    <location>
        <begin position="20"/>
        <end position="38"/>
    </location>
</feature>
<comment type="caution">
    <text evidence="2">The sequence shown here is derived from an EMBL/GenBank/DDBJ whole genome shotgun (WGS) entry which is preliminary data.</text>
</comment>